<sequence length="424" mass="46429">MEPSGNPEIRSVTPIVERVGGKAWLYWGVAALAYLVAVHQRSSFGVASLDAAHRYHVGPALLSLFAVVQIVAYSLAQIPVGVALDHFGPRRMITTGAFVMGVGQLLLAFTNVYPLALAGRIIVGLGDAMTFISVLRVTTSWFPPSRNAMMTQIIGLLGWIGQLLSAIPFAYVLRHQSWTFSFSLLTVTSTVVGTFSYLIVRDRNPELLLNSWPTRKALINRVKITWAHPATKIGFWSHWSSPFSANMFSLIWGVPFLVKAEGFSKSQATTSLTSIVFFGALAGIALGYLIGHFPKHLDRISYSVCTLIAAFWTLVLLWPGQAPYSLLIALMGIISIGGPASLTGFAHARKHIPLENMGTADGIINAAGFYSTLLAMLSVGIVLQIFGNYSLTSFRVAFLTLYPIWIIGFIKIRKYHNQLERHTS</sequence>
<dbReference type="PANTHER" id="PTHR43124:SF3">
    <property type="entry name" value="CHLORAMPHENICOL EFFLUX PUMP RV0191"/>
    <property type="match status" value="1"/>
</dbReference>
<dbReference type="Gene3D" id="1.20.1250.20">
    <property type="entry name" value="MFS general substrate transporter like domains"/>
    <property type="match status" value="2"/>
</dbReference>
<dbReference type="Pfam" id="PF07690">
    <property type="entry name" value="MFS_1"/>
    <property type="match status" value="1"/>
</dbReference>
<dbReference type="GO" id="GO:0022857">
    <property type="term" value="F:transmembrane transporter activity"/>
    <property type="evidence" value="ECO:0007669"/>
    <property type="project" value="InterPro"/>
</dbReference>
<evidence type="ECO:0000313" key="9">
    <source>
        <dbReference type="EMBL" id="CAB5038272.1"/>
    </source>
</evidence>
<feature type="transmembrane region" description="Helical" evidence="6">
    <location>
        <begin position="60"/>
        <end position="84"/>
    </location>
</feature>
<feature type="transmembrane region" description="Helical" evidence="6">
    <location>
        <begin position="154"/>
        <end position="173"/>
    </location>
</feature>
<evidence type="ECO:0000313" key="8">
    <source>
        <dbReference type="EMBL" id="CAB4700360.1"/>
    </source>
</evidence>
<feature type="transmembrane region" description="Helical" evidence="6">
    <location>
        <begin position="23"/>
        <end position="40"/>
    </location>
</feature>
<keyword evidence="3 6" id="KW-0812">Transmembrane</keyword>
<evidence type="ECO:0000256" key="4">
    <source>
        <dbReference type="ARBA" id="ARBA00022989"/>
    </source>
</evidence>
<reference evidence="8" key="1">
    <citation type="submission" date="2020-05" db="EMBL/GenBank/DDBJ databases">
        <authorList>
            <person name="Chiriac C."/>
            <person name="Salcher M."/>
            <person name="Ghai R."/>
            <person name="Kavagutti S V."/>
        </authorList>
    </citation>
    <scope>NUCLEOTIDE SEQUENCE</scope>
</reference>
<feature type="transmembrane region" description="Helical" evidence="6">
    <location>
        <begin position="367"/>
        <end position="386"/>
    </location>
</feature>
<keyword evidence="5 6" id="KW-0472">Membrane</keyword>
<keyword evidence="2" id="KW-1003">Cell membrane</keyword>
<dbReference type="AlphaFoldDB" id="A0A6J6PLE1"/>
<dbReference type="PROSITE" id="PS50850">
    <property type="entry name" value="MFS"/>
    <property type="match status" value="1"/>
</dbReference>
<evidence type="ECO:0000259" key="7">
    <source>
        <dbReference type="PROSITE" id="PS50850"/>
    </source>
</evidence>
<feature type="transmembrane region" description="Helical" evidence="6">
    <location>
        <begin position="179"/>
        <end position="200"/>
    </location>
</feature>
<feature type="transmembrane region" description="Helical" evidence="6">
    <location>
        <begin position="121"/>
        <end position="142"/>
    </location>
</feature>
<feature type="transmembrane region" description="Helical" evidence="6">
    <location>
        <begin position="392"/>
        <end position="412"/>
    </location>
</feature>
<evidence type="ECO:0000256" key="1">
    <source>
        <dbReference type="ARBA" id="ARBA00004651"/>
    </source>
</evidence>
<keyword evidence="4 6" id="KW-1133">Transmembrane helix</keyword>
<feature type="transmembrane region" description="Helical" evidence="6">
    <location>
        <begin position="300"/>
        <end position="318"/>
    </location>
</feature>
<dbReference type="EMBL" id="CAFBQA010000035">
    <property type="protein sequence ID" value="CAB5038272.1"/>
    <property type="molecule type" value="Genomic_DNA"/>
</dbReference>
<evidence type="ECO:0000256" key="3">
    <source>
        <dbReference type="ARBA" id="ARBA00022692"/>
    </source>
</evidence>
<dbReference type="EMBL" id="CAEZXW010000027">
    <property type="protein sequence ID" value="CAB4700360.1"/>
    <property type="molecule type" value="Genomic_DNA"/>
</dbReference>
<gene>
    <name evidence="8" type="ORF">UFOPK2593_00599</name>
    <name evidence="9" type="ORF">UFOPK4234_00770</name>
</gene>
<dbReference type="InterPro" id="IPR020846">
    <property type="entry name" value="MFS_dom"/>
</dbReference>
<comment type="subcellular location">
    <subcellularLocation>
        <location evidence="1">Cell membrane</location>
        <topology evidence="1">Multi-pass membrane protein</topology>
    </subcellularLocation>
</comment>
<organism evidence="8">
    <name type="scientific">freshwater metagenome</name>
    <dbReference type="NCBI Taxonomy" id="449393"/>
    <lineage>
        <taxon>unclassified sequences</taxon>
        <taxon>metagenomes</taxon>
        <taxon>ecological metagenomes</taxon>
    </lineage>
</organism>
<accession>A0A6J6PLE1</accession>
<dbReference type="InterPro" id="IPR011701">
    <property type="entry name" value="MFS"/>
</dbReference>
<dbReference type="GO" id="GO:0005886">
    <property type="term" value="C:plasma membrane"/>
    <property type="evidence" value="ECO:0007669"/>
    <property type="project" value="UniProtKB-SubCell"/>
</dbReference>
<dbReference type="SUPFAM" id="SSF103473">
    <property type="entry name" value="MFS general substrate transporter"/>
    <property type="match status" value="1"/>
</dbReference>
<dbReference type="InterPro" id="IPR050189">
    <property type="entry name" value="MFS_Efflux_Transporters"/>
</dbReference>
<evidence type="ECO:0000256" key="6">
    <source>
        <dbReference type="SAM" id="Phobius"/>
    </source>
</evidence>
<feature type="transmembrane region" description="Helical" evidence="6">
    <location>
        <begin position="96"/>
        <end position="115"/>
    </location>
</feature>
<dbReference type="InterPro" id="IPR036259">
    <property type="entry name" value="MFS_trans_sf"/>
</dbReference>
<protein>
    <submittedName>
        <fullName evidence="8">Unannotated protein</fullName>
    </submittedName>
</protein>
<feature type="domain" description="Major facilitator superfamily (MFS) profile" evidence="7">
    <location>
        <begin position="26"/>
        <end position="420"/>
    </location>
</feature>
<proteinExistence type="predicted"/>
<dbReference type="PANTHER" id="PTHR43124">
    <property type="entry name" value="PURINE EFFLUX PUMP PBUE"/>
    <property type="match status" value="1"/>
</dbReference>
<name>A0A6J6PLE1_9ZZZZ</name>
<feature type="transmembrane region" description="Helical" evidence="6">
    <location>
        <begin position="270"/>
        <end position="291"/>
    </location>
</feature>
<evidence type="ECO:0000256" key="5">
    <source>
        <dbReference type="ARBA" id="ARBA00023136"/>
    </source>
</evidence>
<feature type="transmembrane region" description="Helical" evidence="6">
    <location>
        <begin position="324"/>
        <end position="346"/>
    </location>
</feature>
<evidence type="ECO:0000256" key="2">
    <source>
        <dbReference type="ARBA" id="ARBA00022475"/>
    </source>
</evidence>